<sequence length="91" mass="10794">MSLINFGRTLQNLIEAFQKLQNQFQFSLTKAEINAHTLLNIHIHFYYTANTEKSQSIVDFQPAHFQRYQFPICQVIREMVVTYTVSLSFQY</sequence>
<dbReference type="EMBL" id="HACG01026436">
    <property type="protein sequence ID" value="CEK73301.1"/>
    <property type="molecule type" value="Transcribed_RNA"/>
</dbReference>
<accession>A0A0B6ZZN8</accession>
<gene>
    <name evidence="1" type="primary">ORF86156</name>
</gene>
<organism evidence="1">
    <name type="scientific">Arion vulgaris</name>
    <dbReference type="NCBI Taxonomy" id="1028688"/>
    <lineage>
        <taxon>Eukaryota</taxon>
        <taxon>Metazoa</taxon>
        <taxon>Spiralia</taxon>
        <taxon>Lophotrochozoa</taxon>
        <taxon>Mollusca</taxon>
        <taxon>Gastropoda</taxon>
        <taxon>Heterobranchia</taxon>
        <taxon>Euthyneura</taxon>
        <taxon>Panpulmonata</taxon>
        <taxon>Eupulmonata</taxon>
        <taxon>Stylommatophora</taxon>
        <taxon>Helicina</taxon>
        <taxon>Arionoidea</taxon>
        <taxon>Arionidae</taxon>
        <taxon>Arion</taxon>
    </lineage>
</organism>
<evidence type="ECO:0000313" key="1">
    <source>
        <dbReference type="EMBL" id="CEK73301.1"/>
    </source>
</evidence>
<dbReference type="AlphaFoldDB" id="A0A0B6ZZN8"/>
<reference evidence="1" key="1">
    <citation type="submission" date="2014-12" db="EMBL/GenBank/DDBJ databases">
        <title>Insight into the proteome of Arion vulgaris.</title>
        <authorList>
            <person name="Aradska J."/>
            <person name="Bulat T."/>
            <person name="Smidak R."/>
            <person name="Sarate P."/>
            <person name="Gangsoo J."/>
            <person name="Sialana F."/>
            <person name="Bilban M."/>
            <person name="Lubec G."/>
        </authorList>
    </citation>
    <scope>NUCLEOTIDE SEQUENCE</scope>
    <source>
        <tissue evidence="1">Skin</tissue>
    </source>
</reference>
<proteinExistence type="predicted"/>
<protein>
    <submittedName>
        <fullName evidence="1">Uncharacterized protein</fullName>
    </submittedName>
</protein>
<name>A0A0B6ZZN8_9EUPU</name>
<feature type="non-terminal residue" evidence="1">
    <location>
        <position position="91"/>
    </location>
</feature>